<feature type="signal peptide" evidence="4">
    <location>
        <begin position="1"/>
        <end position="17"/>
    </location>
</feature>
<dbReference type="InterPro" id="IPR045379">
    <property type="entry name" value="Crinkler_N"/>
</dbReference>
<dbReference type="SUPFAM" id="SSF52540">
    <property type="entry name" value="P-loop containing nucleoside triphosphate hydrolases"/>
    <property type="match status" value="1"/>
</dbReference>
<feature type="chain" id="PRO_5017407383" description="Crinkler effector protein N-terminal domain-containing protein" evidence="4">
    <location>
        <begin position="18"/>
        <end position="777"/>
    </location>
</feature>
<evidence type="ECO:0000259" key="5">
    <source>
        <dbReference type="Pfam" id="PF20147"/>
    </source>
</evidence>
<evidence type="ECO:0000313" key="6">
    <source>
        <dbReference type="EMBL" id="RHZ80833.1"/>
    </source>
</evidence>
<name>A0A397J772_9GLOM</name>
<feature type="domain" description="Crinkler effector protein N-terminal" evidence="5">
    <location>
        <begin position="8"/>
        <end position="107"/>
    </location>
</feature>
<dbReference type="Pfam" id="PF20147">
    <property type="entry name" value="Crinkler"/>
    <property type="match status" value="2"/>
</dbReference>
<dbReference type="AlphaFoldDB" id="A0A397J772"/>
<sequence length="777" mass="88560">MPCVTEVMIFCLVLGDAVENAFVVDIKEDKTVSHLKDAIKEKAGLDIPANKLRLWKVDIPQSRENQKNIISVEVNIKEELAGEELAPFEIINDHFDKSSTHIRVIVQPPTTTGDAVENAFVVDIKEDKTVSHLKDAIKEKAGLDIPANKLRLWKVDIPQSRENQKNIISVEVNIKEELAGEELAPFEIINDHFDKSSTHIRVIVQPPTTTGSFLFVYSQSPSLLFDEQIGQGRFNIQSCNLDYLPRQDGCGGTLLSYDLTTGYSIEGVSLTDPDISMRSEIIPSLIKDLMQKKIILIRSPPYSGKTSLAQLLENYLVQSQDFSEYRVIRISMLWASAVKMECNWNTFGTVWENIIGVSWLEWIGQCKSIPSILIMDEVQMIYMDDYEIVRSTNTKTALDFWNTIKANLQESSNVYIIMFGAYGYGVNSAGLSTPVTIPPDNCKSLLDIKFTDDELWNYVKNFCNRHFVLLDNNTLNDIIPKFNRYIQKATAGHVGLVRHILHNTKSAMEWRIRENVLTWKDILVYLNSNRFNLTIDECRASPKIKSFSTEQLEICESVYLNGKFIFRPPDKSTQQLVKSGVLVANDEELYFSAPLIMRSFFQQYYGSFNNIEITPSSLYHFIVKTFTAICNGQSRKILRNALGFGTDGCLLEQTWQKEFYRVATQVLGKAYFISCDVGAVFGCDGYIDFYVDKLEWAIEILRDGKGMAEHSRRFEPVGEYKEIVKYAKSIAIIDIRNESKKVRKLQKDFVHVSCSENYDTFKIECLGKESLTITIRD</sequence>
<dbReference type="EMBL" id="PQFF01000122">
    <property type="protein sequence ID" value="RHZ80833.1"/>
    <property type="molecule type" value="Genomic_DNA"/>
</dbReference>
<comment type="subcellular location">
    <subcellularLocation>
        <location evidence="1">Host cell</location>
    </subcellularLocation>
    <subcellularLocation>
        <location evidence="2">Secreted</location>
    </subcellularLocation>
</comment>
<accession>A0A397J772</accession>
<keyword evidence="7" id="KW-1185">Reference proteome</keyword>
<reference evidence="6 7" key="1">
    <citation type="submission" date="2018-08" db="EMBL/GenBank/DDBJ databases">
        <title>Genome and evolution of the arbuscular mycorrhizal fungus Diversispora epigaea (formerly Glomus versiforme) and its bacterial endosymbionts.</title>
        <authorList>
            <person name="Sun X."/>
            <person name="Fei Z."/>
            <person name="Harrison M."/>
        </authorList>
    </citation>
    <scope>NUCLEOTIDE SEQUENCE [LARGE SCALE GENOMIC DNA]</scope>
    <source>
        <strain evidence="6 7">IT104</strain>
    </source>
</reference>
<evidence type="ECO:0000256" key="3">
    <source>
        <dbReference type="ARBA" id="ARBA00022525"/>
    </source>
</evidence>
<evidence type="ECO:0000256" key="2">
    <source>
        <dbReference type="ARBA" id="ARBA00004613"/>
    </source>
</evidence>
<protein>
    <recommendedName>
        <fullName evidence="5">Crinkler effector protein N-terminal domain-containing protein</fullName>
    </recommendedName>
</protein>
<dbReference type="STRING" id="1348612.A0A397J772"/>
<dbReference type="OrthoDB" id="2364732at2759"/>
<comment type="caution">
    <text evidence="6">The sequence shown here is derived from an EMBL/GenBank/DDBJ whole genome shotgun (WGS) entry which is preliminary data.</text>
</comment>
<keyword evidence="4" id="KW-0732">Signal</keyword>
<dbReference type="Proteomes" id="UP000266861">
    <property type="component" value="Unassembled WGS sequence"/>
</dbReference>
<evidence type="ECO:0000256" key="4">
    <source>
        <dbReference type="SAM" id="SignalP"/>
    </source>
</evidence>
<evidence type="ECO:0000313" key="7">
    <source>
        <dbReference type="Proteomes" id="UP000266861"/>
    </source>
</evidence>
<proteinExistence type="predicted"/>
<evidence type="ECO:0000256" key="1">
    <source>
        <dbReference type="ARBA" id="ARBA00004340"/>
    </source>
</evidence>
<gene>
    <name evidence="6" type="ORF">Glove_131g33</name>
</gene>
<feature type="domain" description="Crinkler effector protein N-terminal" evidence="5">
    <location>
        <begin position="113"/>
        <end position="205"/>
    </location>
</feature>
<dbReference type="InterPro" id="IPR027417">
    <property type="entry name" value="P-loop_NTPase"/>
</dbReference>
<dbReference type="GO" id="GO:0043657">
    <property type="term" value="C:host cell"/>
    <property type="evidence" value="ECO:0007669"/>
    <property type="project" value="UniProtKB-SubCell"/>
</dbReference>
<dbReference type="GO" id="GO:0005576">
    <property type="term" value="C:extracellular region"/>
    <property type="evidence" value="ECO:0007669"/>
    <property type="project" value="UniProtKB-SubCell"/>
</dbReference>
<organism evidence="6 7">
    <name type="scientific">Diversispora epigaea</name>
    <dbReference type="NCBI Taxonomy" id="1348612"/>
    <lineage>
        <taxon>Eukaryota</taxon>
        <taxon>Fungi</taxon>
        <taxon>Fungi incertae sedis</taxon>
        <taxon>Mucoromycota</taxon>
        <taxon>Glomeromycotina</taxon>
        <taxon>Glomeromycetes</taxon>
        <taxon>Diversisporales</taxon>
        <taxon>Diversisporaceae</taxon>
        <taxon>Diversispora</taxon>
    </lineage>
</organism>
<keyword evidence="3" id="KW-0964">Secreted</keyword>